<feature type="transmembrane region" description="Helical" evidence="1">
    <location>
        <begin position="12"/>
        <end position="29"/>
    </location>
</feature>
<keyword evidence="1" id="KW-1133">Transmembrane helix</keyword>
<proteinExistence type="predicted"/>
<evidence type="ECO:0000313" key="2">
    <source>
        <dbReference type="EMBL" id="KAF1936500.1"/>
    </source>
</evidence>
<dbReference type="AlphaFoldDB" id="A0A6A5SA35"/>
<feature type="transmembrane region" description="Helical" evidence="1">
    <location>
        <begin position="89"/>
        <end position="106"/>
    </location>
</feature>
<sequence length="190" mass="20582">MSPQISYTNSIFQLGFTSALSAYGLYLSYQNITRLQQYEKQSEKAAEWSNTAAQRLHKTRTTQTSGTVTLLLSFLAASALVLFPSSASPTVLLATSVASAAATFLSRTHMANFWNESKQTRIPFVEKFNEAIRGSEKVVLVLGTLSIGWTVAGAVWAAMANGLPGALGVAVWGLAVGYRVMYMVQQGNWT</sequence>
<dbReference type="OrthoDB" id="5405107at2759"/>
<protein>
    <submittedName>
        <fullName evidence="2">Uncharacterized protein</fullName>
    </submittedName>
</protein>
<dbReference type="Proteomes" id="UP000800038">
    <property type="component" value="Unassembled WGS sequence"/>
</dbReference>
<feature type="transmembrane region" description="Helical" evidence="1">
    <location>
        <begin position="165"/>
        <end position="184"/>
    </location>
</feature>
<keyword evidence="3" id="KW-1185">Reference proteome</keyword>
<evidence type="ECO:0000313" key="3">
    <source>
        <dbReference type="Proteomes" id="UP000800038"/>
    </source>
</evidence>
<feature type="transmembrane region" description="Helical" evidence="1">
    <location>
        <begin position="64"/>
        <end position="83"/>
    </location>
</feature>
<reference evidence="2" key="1">
    <citation type="journal article" date="2020" name="Stud. Mycol.">
        <title>101 Dothideomycetes genomes: a test case for predicting lifestyles and emergence of pathogens.</title>
        <authorList>
            <person name="Haridas S."/>
            <person name="Albert R."/>
            <person name="Binder M."/>
            <person name="Bloem J."/>
            <person name="Labutti K."/>
            <person name="Salamov A."/>
            <person name="Andreopoulos B."/>
            <person name="Baker S."/>
            <person name="Barry K."/>
            <person name="Bills G."/>
            <person name="Bluhm B."/>
            <person name="Cannon C."/>
            <person name="Castanera R."/>
            <person name="Culley D."/>
            <person name="Daum C."/>
            <person name="Ezra D."/>
            <person name="Gonzalez J."/>
            <person name="Henrissat B."/>
            <person name="Kuo A."/>
            <person name="Liang C."/>
            <person name="Lipzen A."/>
            <person name="Lutzoni F."/>
            <person name="Magnuson J."/>
            <person name="Mondo S."/>
            <person name="Nolan M."/>
            <person name="Ohm R."/>
            <person name="Pangilinan J."/>
            <person name="Park H.-J."/>
            <person name="Ramirez L."/>
            <person name="Alfaro M."/>
            <person name="Sun H."/>
            <person name="Tritt A."/>
            <person name="Yoshinaga Y."/>
            <person name="Zwiers L.-H."/>
            <person name="Turgeon B."/>
            <person name="Goodwin S."/>
            <person name="Spatafora J."/>
            <person name="Crous P."/>
            <person name="Grigoriev I."/>
        </authorList>
    </citation>
    <scope>NUCLEOTIDE SEQUENCE</scope>
    <source>
        <strain evidence="2">CBS 161.51</strain>
    </source>
</reference>
<organism evidence="2 3">
    <name type="scientific">Clathrospora elynae</name>
    <dbReference type="NCBI Taxonomy" id="706981"/>
    <lineage>
        <taxon>Eukaryota</taxon>
        <taxon>Fungi</taxon>
        <taxon>Dikarya</taxon>
        <taxon>Ascomycota</taxon>
        <taxon>Pezizomycotina</taxon>
        <taxon>Dothideomycetes</taxon>
        <taxon>Pleosporomycetidae</taxon>
        <taxon>Pleosporales</taxon>
        <taxon>Diademaceae</taxon>
        <taxon>Clathrospora</taxon>
    </lineage>
</organism>
<gene>
    <name evidence="2" type="ORF">EJ02DRAFT_358985</name>
</gene>
<dbReference type="EMBL" id="ML976185">
    <property type="protein sequence ID" value="KAF1936500.1"/>
    <property type="molecule type" value="Genomic_DNA"/>
</dbReference>
<feature type="transmembrane region" description="Helical" evidence="1">
    <location>
        <begin position="138"/>
        <end position="159"/>
    </location>
</feature>
<keyword evidence="1" id="KW-0812">Transmembrane</keyword>
<name>A0A6A5SA35_9PLEO</name>
<accession>A0A6A5SA35</accession>
<keyword evidence="1" id="KW-0472">Membrane</keyword>
<evidence type="ECO:0000256" key="1">
    <source>
        <dbReference type="SAM" id="Phobius"/>
    </source>
</evidence>